<name>A0A919S1V5_9CLOT</name>
<organism evidence="2 3">
    <name type="scientific">Clostridium polyendosporum</name>
    <dbReference type="NCBI Taxonomy" id="69208"/>
    <lineage>
        <taxon>Bacteria</taxon>
        <taxon>Bacillati</taxon>
        <taxon>Bacillota</taxon>
        <taxon>Clostridia</taxon>
        <taxon>Eubacteriales</taxon>
        <taxon>Clostridiaceae</taxon>
        <taxon>Clostridium</taxon>
    </lineage>
</organism>
<proteinExistence type="predicted"/>
<reference evidence="2" key="1">
    <citation type="submission" date="2021-03" db="EMBL/GenBank/DDBJ databases">
        <title>Taxonomic study of Clostridium polyendosporum from meadow-gley soil under rice.</title>
        <authorList>
            <person name="Kobayashi H."/>
            <person name="Tanizawa Y."/>
            <person name="Yagura M."/>
        </authorList>
    </citation>
    <scope>NUCLEOTIDE SEQUENCE</scope>
    <source>
        <strain evidence="2">JCM 30710</strain>
    </source>
</reference>
<evidence type="ECO:0008006" key="4">
    <source>
        <dbReference type="Google" id="ProtNLM"/>
    </source>
</evidence>
<protein>
    <recommendedName>
        <fullName evidence="4">DUF3784 domain-containing protein</fullName>
    </recommendedName>
</protein>
<keyword evidence="1" id="KW-0472">Membrane</keyword>
<accession>A0A919S1V5</accession>
<feature type="transmembrane region" description="Helical" evidence="1">
    <location>
        <begin position="6"/>
        <end position="24"/>
    </location>
</feature>
<feature type="transmembrane region" description="Helical" evidence="1">
    <location>
        <begin position="51"/>
        <end position="69"/>
    </location>
</feature>
<dbReference type="Proteomes" id="UP000679179">
    <property type="component" value="Unassembled WGS sequence"/>
</dbReference>
<dbReference type="AlphaFoldDB" id="A0A919S1V5"/>
<comment type="caution">
    <text evidence="2">The sequence shown here is derived from an EMBL/GenBank/DDBJ whole genome shotgun (WGS) entry which is preliminary data.</text>
</comment>
<keyword evidence="1" id="KW-1133">Transmembrane helix</keyword>
<evidence type="ECO:0000313" key="3">
    <source>
        <dbReference type="Proteomes" id="UP000679179"/>
    </source>
</evidence>
<sequence>MVIIGYVFIVVGIFTFFLSFIVSIKKKFTLSTLDKETLDKVNKKSKLGRDIAIPMLILGIIFLIIPYLLKSSSILGVVILVIAIIYSFISELKIFKELIDKYFKNY</sequence>
<keyword evidence="3" id="KW-1185">Reference proteome</keyword>
<feature type="transmembrane region" description="Helical" evidence="1">
    <location>
        <begin position="75"/>
        <end position="95"/>
    </location>
</feature>
<gene>
    <name evidence="2" type="ORF">CPJCM30710_23940</name>
</gene>
<dbReference type="EMBL" id="BOPZ01000021">
    <property type="protein sequence ID" value="GIM29728.1"/>
    <property type="molecule type" value="Genomic_DNA"/>
</dbReference>
<evidence type="ECO:0000256" key="1">
    <source>
        <dbReference type="SAM" id="Phobius"/>
    </source>
</evidence>
<dbReference type="RefSeq" id="WP_212904414.1">
    <property type="nucleotide sequence ID" value="NZ_BOPZ01000021.1"/>
</dbReference>
<evidence type="ECO:0000313" key="2">
    <source>
        <dbReference type="EMBL" id="GIM29728.1"/>
    </source>
</evidence>
<keyword evidence="1" id="KW-0812">Transmembrane</keyword>